<feature type="compositionally biased region" description="Basic and acidic residues" evidence="5">
    <location>
        <begin position="124"/>
        <end position="137"/>
    </location>
</feature>
<accession>A0A7W3TBU4</accession>
<dbReference type="CDD" id="cd02869">
    <property type="entry name" value="PseudoU_synth_RluA_like"/>
    <property type="match status" value="1"/>
</dbReference>
<dbReference type="PANTHER" id="PTHR21600:SF87">
    <property type="entry name" value="RNA PSEUDOURIDYLATE SYNTHASE DOMAIN-CONTAINING PROTEIN 1"/>
    <property type="match status" value="1"/>
</dbReference>
<dbReference type="PANTHER" id="PTHR21600">
    <property type="entry name" value="MITOCHONDRIAL RNA PSEUDOURIDINE SYNTHASE"/>
    <property type="match status" value="1"/>
</dbReference>
<dbReference type="InterPro" id="IPR006145">
    <property type="entry name" value="PsdUridine_synth_RsuA/RluA"/>
</dbReference>
<comment type="similarity">
    <text evidence="2">Belongs to the pseudouridine synthase RluA family.</text>
</comment>
<proteinExistence type="inferred from homology"/>
<feature type="region of interest" description="Disordered" evidence="5">
    <location>
        <begin position="229"/>
        <end position="312"/>
    </location>
</feature>
<dbReference type="Pfam" id="PF00849">
    <property type="entry name" value="PseudoU_synth_2"/>
    <property type="match status" value="1"/>
</dbReference>
<sequence>MTSWPTSWPELRAASLVYEDEAILALNKPAGISVTGERHDTDLVEMAAEHGERLFPVHRIDKVTSGLVLLARELRFHGDLTRQFNRRTVEKDYLVITRSTGLPESGTIDMPLTTGRKNRVRPAGRREDITRDGEDGRTWSLTPPDPGVEPSGKRSYPSLTTFARVWEGANHSFLVVRPITGRRHQIRVHLAWIGHPIEGDPLFDRDSAERGDRTRLHSWRLALDVDSPHSRRGVERRRLTAPPTEDFLAGLGDDTVPPPLGELLERAEAALAGLPEPPEEPAGGPARSDRRPGRRGAGRGRSSRPRRTGAAG</sequence>
<dbReference type="EMBL" id="VKHT01000095">
    <property type="protein sequence ID" value="MBB0243585.1"/>
    <property type="molecule type" value="Genomic_DNA"/>
</dbReference>
<organism evidence="7 8">
    <name type="scientific">Streptomyces alkaliphilus</name>
    <dbReference type="NCBI Taxonomy" id="1472722"/>
    <lineage>
        <taxon>Bacteria</taxon>
        <taxon>Bacillati</taxon>
        <taxon>Actinomycetota</taxon>
        <taxon>Actinomycetes</taxon>
        <taxon>Kitasatosporales</taxon>
        <taxon>Streptomycetaceae</taxon>
        <taxon>Streptomyces</taxon>
    </lineage>
</organism>
<dbReference type="AlphaFoldDB" id="A0A7W3TBU4"/>
<dbReference type="GO" id="GO:0000455">
    <property type="term" value="P:enzyme-directed rRNA pseudouridine synthesis"/>
    <property type="evidence" value="ECO:0007669"/>
    <property type="project" value="TreeGrafter"/>
</dbReference>
<name>A0A7W3TBU4_9ACTN</name>
<comment type="caution">
    <text evidence="7">The sequence shown here is derived from an EMBL/GenBank/DDBJ whole genome shotgun (WGS) entry which is preliminary data.</text>
</comment>
<protein>
    <recommendedName>
        <fullName evidence="3">RNA pseudouridylate synthase</fullName>
    </recommendedName>
    <alternativeName>
        <fullName evidence="4">RNA-uridine isomerase</fullName>
    </alternativeName>
</protein>
<dbReference type="InterPro" id="IPR006224">
    <property type="entry name" value="PsdUridine_synth_RluA-like_CS"/>
</dbReference>
<feature type="region of interest" description="Disordered" evidence="5">
    <location>
        <begin position="105"/>
        <end position="155"/>
    </location>
</feature>
<evidence type="ECO:0000256" key="1">
    <source>
        <dbReference type="ARBA" id="ARBA00000073"/>
    </source>
</evidence>
<feature type="domain" description="Pseudouridine synthase RsuA/RluA-like" evidence="6">
    <location>
        <begin position="23"/>
        <end position="191"/>
    </location>
</feature>
<dbReference type="GO" id="GO:0003723">
    <property type="term" value="F:RNA binding"/>
    <property type="evidence" value="ECO:0007669"/>
    <property type="project" value="InterPro"/>
</dbReference>
<dbReference type="SUPFAM" id="SSF55120">
    <property type="entry name" value="Pseudouridine synthase"/>
    <property type="match status" value="1"/>
</dbReference>
<dbReference type="GO" id="GO:0140098">
    <property type="term" value="F:catalytic activity, acting on RNA"/>
    <property type="evidence" value="ECO:0007669"/>
    <property type="project" value="UniProtKB-ARBA"/>
</dbReference>
<dbReference type="PROSITE" id="PS01129">
    <property type="entry name" value="PSI_RLU"/>
    <property type="match status" value="1"/>
</dbReference>
<evidence type="ECO:0000259" key="6">
    <source>
        <dbReference type="Pfam" id="PF00849"/>
    </source>
</evidence>
<dbReference type="Proteomes" id="UP000538929">
    <property type="component" value="Unassembled WGS sequence"/>
</dbReference>
<dbReference type="InterPro" id="IPR050188">
    <property type="entry name" value="RluA_PseudoU_synthase"/>
</dbReference>
<comment type="catalytic activity">
    <reaction evidence="1">
        <text>a uridine in RNA = a pseudouridine in RNA</text>
        <dbReference type="Rhea" id="RHEA:48348"/>
        <dbReference type="Rhea" id="RHEA-COMP:12068"/>
        <dbReference type="Rhea" id="RHEA-COMP:12069"/>
        <dbReference type="ChEBI" id="CHEBI:65314"/>
        <dbReference type="ChEBI" id="CHEBI:65315"/>
    </reaction>
</comment>
<dbReference type="RefSeq" id="WP_182605234.1">
    <property type="nucleotide sequence ID" value="NZ_VKHT01000095.1"/>
</dbReference>
<evidence type="ECO:0000256" key="2">
    <source>
        <dbReference type="ARBA" id="ARBA00010876"/>
    </source>
</evidence>
<feature type="compositionally biased region" description="Basic residues" evidence="5">
    <location>
        <begin position="292"/>
        <end position="312"/>
    </location>
</feature>
<evidence type="ECO:0000313" key="8">
    <source>
        <dbReference type="Proteomes" id="UP000538929"/>
    </source>
</evidence>
<evidence type="ECO:0000256" key="4">
    <source>
        <dbReference type="ARBA" id="ARBA00033164"/>
    </source>
</evidence>
<dbReference type="GO" id="GO:0009982">
    <property type="term" value="F:pseudouridine synthase activity"/>
    <property type="evidence" value="ECO:0007669"/>
    <property type="project" value="InterPro"/>
</dbReference>
<evidence type="ECO:0000313" key="7">
    <source>
        <dbReference type="EMBL" id="MBB0243585.1"/>
    </source>
</evidence>
<gene>
    <name evidence="7" type="ORF">FNQ90_05540</name>
</gene>
<evidence type="ECO:0000256" key="3">
    <source>
        <dbReference type="ARBA" id="ARBA00031870"/>
    </source>
</evidence>
<keyword evidence="8" id="KW-1185">Reference proteome</keyword>
<dbReference type="Gene3D" id="3.30.2350.10">
    <property type="entry name" value="Pseudouridine synthase"/>
    <property type="match status" value="1"/>
</dbReference>
<evidence type="ECO:0000256" key="5">
    <source>
        <dbReference type="SAM" id="MobiDB-lite"/>
    </source>
</evidence>
<reference evidence="8" key="1">
    <citation type="submission" date="2019-10" db="EMBL/GenBank/DDBJ databases">
        <title>Streptomyces sp. nov., a novel actinobacterium isolated from alkaline environment.</title>
        <authorList>
            <person name="Golinska P."/>
        </authorList>
    </citation>
    <scope>NUCLEOTIDE SEQUENCE [LARGE SCALE GENOMIC DNA]</scope>
    <source>
        <strain evidence="8">DSM 42118</strain>
    </source>
</reference>
<feature type="compositionally biased region" description="Basic and acidic residues" evidence="5">
    <location>
        <begin position="229"/>
        <end position="238"/>
    </location>
</feature>
<dbReference type="InterPro" id="IPR020103">
    <property type="entry name" value="PsdUridine_synth_cat_dom_sf"/>
</dbReference>